<dbReference type="Pfam" id="PF08031">
    <property type="entry name" value="BBE"/>
    <property type="match status" value="1"/>
</dbReference>
<evidence type="ECO:0000313" key="4">
    <source>
        <dbReference type="EMBL" id="GFQ00729.1"/>
    </source>
</evidence>
<evidence type="ECO:0000313" key="5">
    <source>
        <dbReference type="Proteomes" id="UP000653305"/>
    </source>
</evidence>
<comment type="caution">
    <text evidence="4">The sequence shown here is derived from an EMBL/GenBank/DDBJ whole genome shotgun (WGS) entry which is preliminary data.</text>
</comment>
<dbReference type="PANTHER" id="PTHR32448">
    <property type="entry name" value="OS08G0158400 PROTEIN"/>
    <property type="match status" value="1"/>
</dbReference>
<dbReference type="GO" id="GO:0016491">
    <property type="term" value="F:oxidoreductase activity"/>
    <property type="evidence" value="ECO:0007669"/>
    <property type="project" value="InterPro"/>
</dbReference>
<evidence type="ECO:0000256" key="2">
    <source>
        <dbReference type="ARBA" id="ARBA00022827"/>
    </source>
</evidence>
<dbReference type="GO" id="GO:0050660">
    <property type="term" value="F:flavin adenine dinucleotide binding"/>
    <property type="evidence" value="ECO:0007669"/>
    <property type="project" value="InterPro"/>
</dbReference>
<sequence>MSEVSESALPFPHRANNLYKILYLLNWNESGEAASERHINWMGRTYAYLAPFVSKSPRAAYVNYRDLDLGINNDGNTSYARASVWGFRYFKNNFKRLVRVKTKVDPGNFFRNERSIPPLYSWSRKN</sequence>
<dbReference type="Gene3D" id="3.30.465.10">
    <property type="match status" value="1"/>
</dbReference>
<gene>
    <name evidence="4" type="ORF">PHJA_002216800</name>
</gene>
<dbReference type="InterPro" id="IPR012951">
    <property type="entry name" value="BBE"/>
</dbReference>
<dbReference type="AlphaFoldDB" id="A0A830CSW2"/>
<name>A0A830CSW2_9LAMI</name>
<dbReference type="InterPro" id="IPR016169">
    <property type="entry name" value="FAD-bd_PCMH_sub2"/>
</dbReference>
<proteinExistence type="predicted"/>
<organism evidence="4 5">
    <name type="scientific">Phtheirospermum japonicum</name>
    <dbReference type="NCBI Taxonomy" id="374723"/>
    <lineage>
        <taxon>Eukaryota</taxon>
        <taxon>Viridiplantae</taxon>
        <taxon>Streptophyta</taxon>
        <taxon>Embryophyta</taxon>
        <taxon>Tracheophyta</taxon>
        <taxon>Spermatophyta</taxon>
        <taxon>Magnoliopsida</taxon>
        <taxon>eudicotyledons</taxon>
        <taxon>Gunneridae</taxon>
        <taxon>Pentapetalae</taxon>
        <taxon>asterids</taxon>
        <taxon>lamiids</taxon>
        <taxon>Lamiales</taxon>
        <taxon>Orobanchaceae</taxon>
        <taxon>Orobanchaceae incertae sedis</taxon>
        <taxon>Phtheirospermum</taxon>
    </lineage>
</organism>
<keyword evidence="2" id="KW-0274">FAD</keyword>
<evidence type="ECO:0000259" key="3">
    <source>
        <dbReference type="Pfam" id="PF08031"/>
    </source>
</evidence>
<protein>
    <submittedName>
        <fullName evidence="4">Cannabidiolic acid synthase</fullName>
    </submittedName>
</protein>
<dbReference type="OrthoDB" id="407275at2759"/>
<accession>A0A830CSW2</accession>
<keyword evidence="1" id="KW-0285">Flavoprotein</keyword>
<keyword evidence="5" id="KW-1185">Reference proteome</keyword>
<feature type="domain" description="Berberine/berberine-like" evidence="3">
    <location>
        <begin position="60"/>
        <end position="117"/>
    </location>
</feature>
<evidence type="ECO:0000256" key="1">
    <source>
        <dbReference type="ARBA" id="ARBA00022630"/>
    </source>
</evidence>
<dbReference type="Proteomes" id="UP000653305">
    <property type="component" value="Unassembled WGS sequence"/>
</dbReference>
<reference evidence="4" key="1">
    <citation type="submission" date="2020-07" db="EMBL/GenBank/DDBJ databases">
        <title>Ethylene signaling mediates host invasion by parasitic plants.</title>
        <authorList>
            <person name="Yoshida S."/>
        </authorList>
    </citation>
    <scope>NUCLEOTIDE SEQUENCE</scope>
    <source>
        <strain evidence="4">Okayama</strain>
    </source>
</reference>
<dbReference type="EMBL" id="BMAC01000641">
    <property type="protein sequence ID" value="GFQ00729.1"/>
    <property type="molecule type" value="Genomic_DNA"/>
</dbReference>